<name>A0ABY4CGI7_9BACT</name>
<dbReference type="SUPFAM" id="SSF47729">
    <property type="entry name" value="IHF-like DNA-binding proteins"/>
    <property type="match status" value="1"/>
</dbReference>
<evidence type="ECO:0000313" key="5">
    <source>
        <dbReference type="EMBL" id="UOF02987.1"/>
    </source>
</evidence>
<dbReference type="PRINTS" id="PR01727">
    <property type="entry name" value="DNABINDINGHU"/>
</dbReference>
<dbReference type="InterPro" id="IPR000119">
    <property type="entry name" value="Hist_DNA-bd"/>
</dbReference>
<dbReference type="EMBL" id="CP093442">
    <property type="protein sequence ID" value="UOF02987.1"/>
    <property type="molecule type" value="Genomic_DNA"/>
</dbReference>
<evidence type="ECO:0000256" key="2">
    <source>
        <dbReference type="ARBA" id="ARBA00023067"/>
    </source>
</evidence>
<dbReference type="PANTHER" id="PTHR33175">
    <property type="entry name" value="DNA-BINDING PROTEIN HU"/>
    <property type="match status" value="1"/>
</dbReference>
<dbReference type="RefSeq" id="WP_243540803.1">
    <property type="nucleotide sequence ID" value="NZ_CP093442.1"/>
</dbReference>
<organism evidence="5 6">
    <name type="scientific">Bdellovibrio reynosensis</name>
    <dbReference type="NCBI Taxonomy" id="2835041"/>
    <lineage>
        <taxon>Bacteria</taxon>
        <taxon>Pseudomonadati</taxon>
        <taxon>Bdellovibrionota</taxon>
        <taxon>Bdellovibrionia</taxon>
        <taxon>Bdellovibrionales</taxon>
        <taxon>Pseudobdellovibrionaceae</taxon>
        <taxon>Bdellovibrio</taxon>
    </lineage>
</organism>
<proteinExistence type="inferred from homology"/>
<reference evidence="5" key="1">
    <citation type="submission" date="2022-03" db="EMBL/GenBank/DDBJ databases">
        <title>Genome Identification and Characterization of new species Bdellovibrio reynosense LBG001 sp. nov. from a Mexico soil sample.</title>
        <authorList>
            <person name="Camilli A."/>
            <person name="Ajao Y."/>
            <person name="Guo X."/>
        </authorList>
    </citation>
    <scope>NUCLEOTIDE SEQUENCE</scope>
    <source>
        <strain evidence="5">LBG001</strain>
    </source>
</reference>
<dbReference type="PROSITE" id="PS00045">
    <property type="entry name" value="HISTONE_LIKE"/>
    <property type="match status" value="1"/>
</dbReference>
<evidence type="ECO:0000313" key="6">
    <source>
        <dbReference type="Proteomes" id="UP000830116"/>
    </source>
</evidence>
<dbReference type="Proteomes" id="UP000830116">
    <property type="component" value="Chromosome"/>
</dbReference>
<dbReference type="InterPro" id="IPR020816">
    <property type="entry name" value="Histone-like_DNA-bd_CS"/>
</dbReference>
<dbReference type="InterPro" id="IPR010992">
    <property type="entry name" value="IHF-like_DNA-bd_dom_sf"/>
</dbReference>
<evidence type="ECO:0000256" key="1">
    <source>
        <dbReference type="ARBA" id="ARBA00010529"/>
    </source>
</evidence>
<comment type="similarity">
    <text evidence="1 4">Belongs to the bacterial histone-like protein family.</text>
</comment>
<sequence>MNKAQLVEQVAEKTKCTKAQAELILDATLETIQETLQKGDEVKLVGFGTFSRSARKPRQGRNPKTGQTVKIPSAYVPRFKAGKDLKDALN</sequence>
<dbReference type="GO" id="GO:0003677">
    <property type="term" value="F:DNA binding"/>
    <property type="evidence" value="ECO:0007669"/>
    <property type="project" value="UniProtKB-KW"/>
</dbReference>
<protein>
    <submittedName>
        <fullName evidence="5">HU family DNA-binding protein</fullName>
    </submittedName>
</protein>
<keyword evidence="2" id="KW-0226">DNA condensation</keyword>
<dbReference type="SMART" id="SM00411">
    <property type="entry name" value="BHL"/>
    <property type="match status" value="1"/>
</dbReference>
<dbReference type="Pfam" id="PF00216">
    <property type="entry name" value="Bac_DNA_binding"/>
    <property type="match status" value="1"/>
</dbReference>
<keyword evidence="6" id="KW-1185">Reference proteome</keyword>
<keyword evidence="3 5" id="KW-0238">DNA-binding</keyword>
<dbReference type="Gene3D" id="4.10.520.10">
    <property type="entry name" value="IHF-like DNA-binding proteins"/>
    <property type="match status" value="1"/>
</dbReference>
<dbReference type="CDD" id="cd13831">
    <property type="entry name" value="HU"/>
    <property type="match status" value="1"/>
</dbReference>
<gene>
    <name evidence="5" type="ORF">MNR06_03050</name>
</gene>
<accession>A0ABY4CGI7</accession>
<evidence type="ECO:0000256" key="4">
    <source>
        <dbReference type="RuleBase" id="RU003939"/>
    </source>
</evidence>
<evidence type="ECO:0000256" key="3">
    <source>
        <dbReference type="ARBA" id="ARBA00023125"/>
    </source>
</evidence>
<dbReference type="PANTHER" id="PTHR33175:SF3">
    <property type="entry name" value="DNA-BINDING PROTEIN HU-BETA"/>
    <property type="match status" value="1"/>
</dbReference>